<sequence>MSTTHTSSGGAHPPTSELRAQQAARVPHRWRNLITLTGITVVDSTEAGLTTTLFPTIARALGLDNGHLGILAAVGKVIAVPFGPAWVWLASRTSRRFVLVMTTVLAGVFGIAAGFAQDFTVLLIFNTCMAAALIGGQPIANAVISDSFDDKSRGKAVGMFYGVMALLSSVLGPLIAQLSNFSDGWRWGMWIIGAVCLVVSALVFIFFKDPGIGASETQLVDMSAEQRDTVRPTIRSVLSLFAIRSFSIMLLSRLLSGHLLIAVFGLQFLVTERGFSNAVASIVLLPFGIGYFFGTFGGGFTTSWLDRVFPARGRVAFLQIAQILFALVAYFGTQFDYGNIGVYAIFWGPYGSCSRIEPRCEPADRDGCDTS</sequence>
<keyword evidence="2" id="KW-0813">Transport</keyword>
<evidence type="ECO:0000259" key="8">
    <source>
        <dbReference type="PROSITE" id="PS50850"/>
    </source>
</evidence>
<dbReference type="PANTHER" id="PTHR23505:SF52">
    <property type="entry name" value="MAJOR FACILITATOR SUPERFAMILY PROTEIN"/>
    <property type="match status" value="1"/>
</dbReference>
<evidence type="ECO:0000256" key="2">
    <source>
        <dbReference type="ARBA" id="ARBA00022448"/>
    </source>
</evidence>
<comment type="subcellular location">
    <subcellularLocation>
        <location evidence="1">Cell membrane</location>
        <topology evidence="1">Multi-pass membrane protein</topology>
    </subcellularLocation>
</comment>
<dbReference type="PROSITE" id="PS50850">
    <property type="entry name" value="MFS"/>
    <property type="match status" value="1"/>
</dbReference>
<feature type="transmembrane region" description="Helical" evidence="7">
    <location>
        <begin position="156"/>
        <end position="175"/>
    </location>
</feature>
<keyword evidence="4 7" id="KW-1133">Transmembrane helix</keyword>
<dbReference type="Proteomes" id="UP000662814">
    <property type="component" value="Chromosome"/>
</dbReference>
<dbReference type="InterPro" id="IPR020846">
    <property type="entry name" value="MFS_dom"/>
</dbReference>
<feature type="transmembrane region" description="Helical" evidence="7">
    <location>
        <begin position="275"/>
        <end position="294"/>
    </location>
</feature>
<name>A0ABX6YID6_9MICO</name>
<evidence type="ECO:0000256" key="4">
    <source>
        <dbReference type="ARBA" id="ARBA00022989"/>
    </source>
</evidence>
<evidence type="ECO:0000313" key="10">
    <source>
        <dbReference type="Proteomes" id="UP000662814"/>
    </source>
</evidence>
<proteinExistence type="predicted"/>
<feature type="transmembrane region" description="Helical" evidence="7">
    <location>
        <begin position="68"/>
        <end position="90"/>
    </location>
</feature>
<feature type="transmembrane region" description="Helical" evidence="7">
    <location>
        <begin position="250"/>
        <end position="269"/>
    </location>
</feature>
<dbReference type="Pfam" id="PF07690">
    <property type="entry name" value="MFS_1"/>
    <property type="match status" value="1"/>
</dbReference>
<keyword evidence="5 7" id="KW-0472">Membrane</keyword>
<feature type="domain" description="Major facilitator superfamily (MFS) profile" evidence="8">
    <location>
        <begin position="32"/>
        <end position="371"/>
    </location>
</feature>
<dbReference type="PANTHER" id="PTHR23505">
    <property type="entry name" value="SPINSTER"/>
    <property type="match status" value="1"/>
</dbReference>
<feature type="transmembrane region" description="Helical" evidence="7">
    <location>
        <begin position="97"/>
        <end position="116"/>
    </location>
</feature>
<dbReference type="RefSeq" id="WP_198248094.1">
    <property type="nucleotide sequence ID" value="NZ_CP061169.1"/>
</dbReference>
<feature type="region of interest" description="Disordered" evidence="6">
    <location>
        <begin position="1"/>
        <end position="21"/>
    </location>
</feature>
<reference evidence="9 10" key="1">
    <citation type="submission" date="2020-12" db="EMBL/GenBank/DDBJ databases">
        <title>Microbacterium sp. HY060.</title>
        <authorList>
            <person name="Zhou J."/>
        </authorList>
    </citation>
    <scope>NUCLEOTIDE SEQUENCE [LARGE SCALE GENOMIC DNA]</scope>
    <source>
        <strain evidence="9 10">HY60</strain>
    </source>
</reference>
<evidence type="ECO:0000256" key="7">
    <source>
        <dbReference type="SAM" id="Phobius"/>
    </source>
</evidence>
<keyword evidence="10" id="KW-1185">Reference proteome</keyword>
<dbReference type="Gene3D" id="1.20.1250.20">
    <property type="entry name" value="MFS general substrate transporter like domains"/>
    <property type="match status" value="1"/>
</dbReference>
<organism evidence="9 10">
    <name type="scientific">Paramicrobacterium chengjingii</name>
    <dbReference type="NCBI Taxonomy" id="2769067"/>
    <lineage>
        <taxon>Bacteria</taxon>
        <taxon>Bacillati</taxon>
        <taxon>Actinomycetota</taxon>
        <taxon>Actinomycetes</taxon>
        <taxon>Micrococcales</taxon>
        <taxon>Microbacteriaceae</taxon>
        <taxon>Paramicrobacterium</taxon>
    </lineage>
</organism>
<dbReference type="InterPro" id="IPR036259">
    <property type="entry name" value="MFS_trans_sf"/>
</dbReference>
<feature type="transmembrane region" description="Helical" evidence="7">
    <location>
        <begin position="187"/>
        <end position="207"/>
    </location>
</feature>
<feature type="transmembrane region" description="Helical" evidence="7">
    <location>
        <begin position="122"/>
        <end position="144"/>
    </location>
</feature>
<evidence type="ECO:0000256" key="3">
    <source>
        <dbReference type="ARBA" id="ARBA00022692"/>
    </source>
</evidence>
<protein>
    <submittedName>
        <fullName evidence="9">MFS transporter</fullName>
    </submittedName>
</protein>
<evidence type="ECO:0000256" key="1">
    <source>
        <dbReference type="ARBA" id="ARBA00004651"/>
    </source>
</evidence>
<dbReference type="InterPro" id="IPR044770">
    <property type="entry name" value="MFS_spinster-like"/>
</dbReference>
<evidence type="ECO:0000313" key="9">
    <source>
        <dbReference type="EMBL" id="QPZ38380.1"/>
    </source>
</evidence>
<dbReference type="InterPro" id="IPR011701">
    <property type="entry name" value="MFS"/>
</dbReference>
<dbReference type="SUPFAM" id="SSF103473">
    <property type="entry name" value="MFS general substrate transporter"/>
    <property type="match status" value="1"/>
</dbReference>
<feature type="transmembrane region" description="Helical" evidence="7">
    <location>
        <begin position="315"/>
        <end position="333"/>
    </location>
</feature>
<evidence type="ECO:0000256" key="5">
    <source>
        <dbReference type="ARBA" id="ARBA00023136"/>
    </source>
</evidence>
<dbReference type="EMBL" id="CP061169">
    <property type="protein sequence ID" value="QPZ38380.1"/>
    <property type="molecule type" value="Genomic_DNA"/>
</dbReference>
<gene>
    <name evidence="9" type="ORF">HCR76_16610</name>
</gene>
<keyword evidence="3 7" id="KW-0812">Transmembrane</keyword>
<evidence type="ECO:0000256" key="6">
    <source>
        <dbReference type="SAM" id="MobiDB-lite"/>
    </source>
</evidence>
<accession>A0ABX6YID6</accession>